<accession>A0A9N8EN29</accession>
<evidence type="ECO:0000256" key="2">
    <source>
        <dbReference type="SAM" id="Phobius"/>
    </source>
</evidence>
<proteinExistence type="predicted"/>
<sequence length="321" mass="36241">MDSIVRTVADYALITKHSKRSSNPNWHRNSSGTSSRTDASPELPFVVGSGLGRTGTHSLQAALATLGYHSRFHMSEIMGRYVSPEPWFELARTERAAGVKNKTLALQAAQSVIDQGYRATTDYPCCLLYPEFLELTDGKVILSVRSNASGWKKSILETLAVLPRPFFKPPFSLIYHTRQFAEVLDPWLWERMGGIAEIGQMDFPKESLHDYEHKLESAYTQWIETVKQQVPAEKLLVHHPQDGYPPLCEFLGIKEENCPKEDYPHLANTLALKRATRVLEIVTETFWPVVGLLVLLMAFLIGRSLPCGLRKTTDLKTKKTR</sequence>
<evidence type="ECO:0008006" key="5">
    <source>
        <dbReference type="Google" id="ProtNLM"/>
    </source>
</evidence>
<keyword evidence="2" id="KW-1133">Transmembrane helix</keyword>
<dbReference type="EMBL" id="CAICTM010001262">
    <property type="protein sequence ID" value="CAB9522059.1"/>
    <property type="molecule type" value="Genomic_DNA"/>
</dbReference>
<dbReference type="Gene3D" id="3.40.50.300">
    <property type="entry name" value="P-loop containing nucleotide triphosphate hydrolases"/>
    <property type="match status" value="1"/>
</dbReference>
<dbReference type="SUPFAM" id="SSF52540">
    <property type="entry name" value="P-loop containing nucleoside triphosphate hydrolases"/>
    <property type="match status" value="1"/>
</dbReference>
<protein>
    <recommendedName>
        <fullName evidence="5">Sulfotransferase</fullName>
    </recommendedName>
</protein>
<dbReference type="InterPro" id="IPR040632">
    <property type="entry name" value="Sulfotransfer_4"/>
</dbReference>
<feature type="region of interest" description="Disordered" evidence="1">
    <location>
        <begin position="19"/>
        <end position="41"/>
    </location>
</feature>
<comment type="caution">
    <text evidence="3">The sequence shown here is derived from an EMBL/GenBank/DDBJ whole genome shotgun (WGS) entry which is preliminary data.</text>
</comment>
<dbReference type="Pfam" id="PF17784">
    <property type="entry name" value="Sulfotransfer_4"/>
    <property type="match status" value="1"/>
</dbReference>
<organism evidence="3 4">
    <name type="scientific">Seminavis robusta</name>
    <dbReference type="NCBI Taxonomy" id="568900"/>
    <lineage>
        <taxon>Eukaryota</taxon>
        <taxon>Sar</taxon>
        <taxon>Stramenopiles</taxon>
        <taxon>Ochrophyta</taxon>
        <taxon>Bacillariophyta</taxon>
        <taxon>Bacillariophyceae</taxon>
        <taxon>Bacillariophycidae</taxon>
        <taxon>Naviculales</taxon>
        <taxon>Naviculaceae</taxon>
        <taxon>Seminavis</taxon>
    </lineage>
</organism>
<keyword evidence="4" id="KW-1185">Reference proteome</keyword>
<dbReference type="Proteomes" id="UP001153069">
    <property type="component" value="Unassembled WGS sequence"/>
</dbReference>
<evidence type="ECO:0000313" key="4">
    <source>
        <dbReference type="Proteomes" id="UP001153069"/>
    </source>
</evidence>
<gene>
    <name evidence="3" type="ORF">SEMRO_1264_G257320.1</name>
</gene>
<dbReference type="InterPro" id="IPR027417">
    <property type="entry name" value="P-loop_NTPase"/>
</dbReference>
<keyword evidence="2" id="KW-0472">Membrane</keyword>
<name>A0A9N8EN29_9STRA</name>
<reference evidence="3" key="1">
    <citation type="submission" date="2020-06" db="EMBL/GenBank/DDBJ databases">
        <authorList>
            <consortium name="Plant Systems Biology data submission"/>
        </authorList>
    </citation>
    <scope>NUCLEOTIDE SEQUENCE</scope>
    <source>
        <strain evidence="3">D6</strain>
    </source>
</reference>
<dbReference type="AlphaFoldDB" id="A0A9N8EN29"/>
<dbReference type="OrthoDB" id="408152at2759"/>
<dbReference type="PANTHER" id="PTHR36978:SF4">
    <property type="entry name" value="P-LOOP CONTAINING NUCLEOSIDE TRIPHOSPHATE HYDROLASE PROTEIN"/>
    <property type="match status" value="1"/>
</dbReference>
<evidence type="ECO:0000313" key="3">
    <source>
        <dbReference type="EMBL" id="CAB9522059.1"/>
    </source>
</evidence>
<evidence type="ECO:0000256" key="1">
    <source>
        <dbReference type="SAM" id="MobiDB-lite"/>
    </source>
</evidence>
<feature type="compositionally biased region" description="Polar residues" evidence="1">
    <location>
        <begin position="21"/>
        <end position="38"/>
    </location>
</feature>
<keyword evidence="2" id="KW-0812">Transmembrane</keyword>
<feature type="transmembrane region" description="Helical" evidence="2">
    <location>
        <begin position="285"/>
        <end position="302"/>
    </location>
</feature>
<dbReference type="PANTHER" id="PTHR36978">
    <property type="entry name" value="P-LOOP CONTAINING NUCLEOTIDE TRIPHOSPHATE HYDROLASE"/>
    <property type="match status" value="1"/>
</dbReference>